<evidence type="ECO:0000313" key="5">
    <source>
        <dbReference type="Proteomes" id="UP000540490"/>
    </source>
</evidence>
<keyword evidence="2" id="KW-0472">Membrane</keyword>
<dbReference type="EMBL" id="JABEQO010000008">
    <property type="protein sequence ID" value="MBB2164605.1"/>
    <property type="molecule type" value="Genomic_DNA"/>
</dbReference>
<dbReference type="RefSeq" id="WP_182973599.1">
    <property type="nucleotide sequence ID" value="NZ_JABEQN010000008.1"/>
</dbReference>
<dbReference type="AlphaFoldDB" id="A0A7W4IKN4"/>
<evidence type="ECO:0000313" key="3">
    <source>
        <dbReference type="EMBL" id="MBB2164605.1"/>
    </source>
</evidence>
<accession>A0A7W4IKN4</accession>
<evidence type="ECO:0000313" key="4">
    <source>
        <dbReference type="EMBL" id="MBB2193628.1"/>
    </source>
</evidence>
<sequence>MSNLWLQLLAERASPSIAPAPPTETNPQDRRGLRLTRPGRPACVGQGRDLLALIHGPGGHADGDDTAHYRRLTSRNNGVMFSIPGIGVQYLMTLVAILLFRASRPKKSALSS</sequence>
<name>A0A7W4IKN4_9PROT</name>
<evidence type="ECO:0000313" key="6">
    <source>
        <dbReference type="Proteomes" id="UP000561077"/>
    </source>
</evidence>
<reference evidence="5 6" key="1">
    <citation type="submission" date="2020-04" db="EMBL/GenBank/DDBJ databases">
        <title>Description of novel Gluconacetobacter.</title>
        <authorList>
            <person name="Sombolestani A."/>
        </authorList>
    </citation>
    <scope>NUCLEOTIDE SEQUENCE [LARGE SCALE GENOMIC DNA]</scope>
    <source>
        <strain evidence="4 5">LMG 1728</strain>
        <strain evidence="3 6">LMG 1731</strain>
    </source>
</reference>
<feature type="transmembrane region" description="Helical" evidence="2">
    <location>
        <begin position="79"/>
        <end position="100"/>
    </location>
</feature>
<dbReference type="Proteomes" id="UP000540490">
    <property type="component" value="Unassembled WGS sequence"/>
</dbReference>
<evidence type="ECO:0000256" key="1">
    <source>
        <dbReference type="SAM" id="MobiDB-lite"/>
    </source>
</evidence>
<feature type="region of interest" description="Disordered" evidence="1">
    <location>
        <begin position="15"/>
        <end position="39"/>
    </location>
</feature>
<gene>
    <name evidence="4" type="ORF">HLH25_08230</name>
    <name evidence="3" type="ORF">HLH26_08625</name>
</gene>
<proteinExistence type="predicted"/>
<dbReference type="EMBL" id="JABEQN010000008">
    <property type="protein sequence ID" value="MBB2193628.1"/>
    <property type="molecule type" value="Genomic_DNA"/>
</dbReference>
<protein>
    <submittedName>
        <fullName evidence="3">Uncharacterized protein</fullName>
    </submittedName>
</protein>
<organism evidence="3 6">
    <name type="scientific">Gluconacetobacter dulcium</name>
    <dbReference type="NCBI Taxonomy" id="2729096"/>
    <lineage>
        <taxon>Bacteria</taxon>
        <taxon>Pseudomonadati</taxon>
        <taxon>Pseudomonadota</taxon>
        <taxon>Alphaproteobacteria</taxon>
        <taxon>Acetobacterales</taxon>
        <taxon>Acetobacteraceae</taxon>
        <taxon>Gluconacetobacter</taxon>
    </lineage>
</organism>
<keyword evidence="5" id="KW-1185">Reference proteome</keyword>
<keyword evidence="2" id="KW-0812">Transmembrane</keyword>
<evidence type="ECO:0000256" key="2">
    <source>
        <dbReference type="SAM" id="Phobius"/>
    </source>
</evidence>
<keyword evidence="2" id="KW-1133">Transmembrane helix</keyword>
<dbReference type="Proteomes" id="UP000561077">
    <property type="component" value="Unassembled WGS sequence"/>
</dbReference>
<comment type="caution">
    <text evidence="3">The sequence shown here is derived from an EMBL/GenBank/DDBJ whole genome shotgun (WGS) entry which is preliminary data.</text>
</comment>